<reference evidence="3" key="1">
    <citation type="submission" date="2009-08" db="EMBL/GenBank/DDBJ databases">
        <title>Annotation of Salpingoeca rosetta.</title>
        <authorList>
            <consortium name="The Broad Institute Genome Sequencing Platform"/>
            <person name="Russ C."/>
            <person name="Cuomo C."/>
            <person name="Burger G."/>
            <person name="Gray M.W."/>
            <person name="Holland P.W.H."/>
            <person name="King N."/>
            <person name="Lang F.B.F."/>
            <person name="Roger A.J."/>
            <person name="Ruiz-Trillo I."/>
            <person name="Young S.K."/>
            <person name="Zeng Q."/>
            <person name="Gargeya S."/>
            <person name="Alvarado L."/>
            <person name="Berlin A."/>
            <person name="Chapman S.B."/>
            <person name="Chen Z."/>
            <person name="Freedman E."/>
            <person name="Gellesch M."/>
            <person name="Goldberg J."/>
            <person name="Griggs A."/>
            <person name="Gujja S."/>
            <person name="Heilman E."/>
            <person name="Heiman D."/>
            <person name="Howarth C."/>
            <person name="Mehta T."/>
            <person name="Neiman D."/>
            <person name="Pearson M."/>
            <person name="Roberts A."/>
            <person name="Saif S."/>
            <person name="Shea T."/>
            <person name="Shenoy N."/>
            <person name="Sisk P."/>
            <person name="Stolte C."/>
            <person name="Sykes S."/>
            <person name="White J."/>
            <person name="Yandava C."/>
            <person name="Haas B."/>
            <person name="Nusbaum C."/>
            <person name="Birren B."/>
        </authorList>
    </citation>
    <scope>NUCLEOTIDE SEQUENCE [LARGE SCALE GENOMIC DNA]</scope>
    <source>
        <strain evidence="3">ATCC 50818</strain>
    </source>
</reference>
<dbReference type="AlphaFoldDB" id="F2TWH4"/>
<keyword evidence="4" id="KW-1185">Reference proteome</keyword>
<dbReference type="KEGG" id="sre:PTSG_11586"/>
<sequence>MWAAYRRIPPRKRIVFGVFGMLFAVSGMKFYEDDGFFPSFMRPSTNDEASSSPSATATTQASQDSKTES</sequence>
<dbReference type="InParanoid" id="F2TWH4"/>
<dbReference type="Proteomes" id="UP000007799">
    <property type="component" value="Unassembled WGS sequence"/>
</dbReference>
<evidence type="ECO:0000256" key="2">
    <source>
        <dbReference type="SAM" id="Phobius"/>
    </source>
</evidence>
<gene>
    <name evidence="3" type="ORF">PTSG_11586</name>
</gene>
<proteinExistence type="predicted"/>
<feature type="transmembrane region" description="Helical" evidence="2">
    <location>
        <begin position="14"/>
        <end position="31"/>
    </location>
</feature>
<keyword evidence="2" id="KW-0812">Transmembrane</keyword>
<dbReference type="EMBL" id="GL832955">
    <property type="protein sequence ID" value="EGD72420.1"/>
    <property type="molecule type" value="Genomic_DNA"/>
</dbReference>
<keyword evidence="2" id="KW-1133">Transmembrane helix</keyword>
<name>F2TWH4_SALR5</name>
<accession>F2TWH4</accession>
<dbReference type="GeneID" id="16067633"/>
<evidence type="ECO:0000256" key="1">
    <source>
        <dbReference type="SAM" id="MobiDB-lite"/>
    </source>
</evidence>
<evidence type="ECO:0000313" key="3">
    <source>
        <dbReference type="EMBL" id="EGD72420.1"/>
    </source>
</evidence>
<organism evidence="4">
    <name type="scientific">Salpingoeca rosetta (strain ATCC 50818 / BSB-021)</name>
    <dbReference type="NCBI Taxonomy" id="946362"/>
    <lineage>
        <taxon>Eukaryota</taxon>
        <taxon>Choanoflagellata</taxon>
        <taxon>Craspedida</taxon>
        <taxon>Salpingoecidae</taxon>
        <taxon>Salpingoeca</taxon>
    </lineage>
</organism>
<feature type="compositionally biased region" description="Low complexity" evidence="1">
    <location>
        <begin position="49"/>
        <end position="69"/>
    </location>
</feature>
<evidence type="ECO:0000313" key="4">
    <source>
        <dbReference type="Proteomes" id="UP000007799"/>
    </source>
</evidence>
<keyword evidence="2" id="KW-0472">Membrane</keyword>
<protein>
    <submittedName>
        <fullName evidence="3">Uncharacterized protein</fullName>
    </submittedName>
</protein>
<dbReference type="RefSeq" id="XP_004998989.1">
    <property type="nucleotide sequence ID" value="XM_004998932.1"/>
</dbReference>
<feature type="region of interest" description="Disordered" evidence="1">
    <location>
        <begin position="42"/>
        <end position="69"/>
    </location>
</feature>